<dbReference type="InterPro" id="IPR055348">
    <property type="entry name" value="DctQ"/>
</dbReference>
<evidence type="ECO:0000256" key="7">
    <source>
        <dbReference type="ARBA" id="ARBA00023136"/>
    </source>
</evidence>
<feature type="transmembrane region" description="Helical" evidence="9">
    <location>
        <begin position="54"/>
        <end position="74"/>
    </location>
</feature>
<comment type="subunit">
    <text evidence="9">The complex comprises the extracytoplasmic solute receptor protein and the two transmembrane proteins.</text>
</comment>
<keyword evidence="6 9" id="KW-1133">Transmembrane helix</keyword>
<keyword evidence="7 9" id="KW-0472">Membrane</keyword>
<keyword evidence="3" id="KW-1003">Cell membrane</keyword>
<evidence type="ECO:0000256" key="3">
    <source>
        <dbReference type="ARBA" id="ARBA00022475"/>
    </source>
</evidence>
<sequence>MRALVLLTRLLSEASRIGVGIAFSVLIAVVTLQIVTRSLGLYSPVWTEEASRYLLLYMTAFGVGLSLLTGELVNVDLLQEAVPERVAWWMRFFSAALTAVMGAVMIVPAWKFTAIGAMQRSPSLRWPMDYIHASILVLSVLLFLFALSRVIGMLAGTDDGRAQPTEETS</sequence>
<feature type="transmembrane region" description="Helical" evidence="9">
    <location>
        <begin position="130"/>
        <end position="151"/>
    </location>
</feature>
<evidence type="ECO:0000256" key="1">
    <source>
        <dbReference type="ARBA" id="ARBA00004429"/>
    </source>
</evidence>
<name>A0A9X2X863_9HYPH</name>
<keyword evidence="2 9" id="KW-0813">Transport</keyword>
<comment type="function">
    <text evidence="9">Part of the tripartite ATP-independent periplasmic (TRAP) transport system.</text>
</comment>
<gene>
    <name evidence="11" type="ORF">NYR54_09265</name>
</gene>
<reference evidence="11" key="1">
    <citation type="submission" date="2022-08" db="EMBL/GenBank/DDBJ databases">
        <title>Chelativorans sichuanense sp. nov., a paraffin oil-degrading bacterium isolated from a mixture of oil-based drill cuttings and paddy soil.</title>
        <authorList>
            <person name="Yu J."/>
            <person name="Liu H."/>
            <person name="Chen Q."/>
        </authorList>
    </citation>
    <scope>NUCLEOTIDE SEQUENCE</scope>
    <source>
        <strain evidence="11">SCAU 2101</strain>
    </source>
</reference>
<proteinExistence type="inferred from homology"/>
<feature type="transmembrane region" description="Helical" evidence="9">
    <location>
        <begin position="86"/>
        <end position="110"/>
    </location>
</feature>
<accession>A0A9X2X863</accession>
<evidence type="ECO:0000256" key="2">
    <source>
        <dbReference type="ARBA" id="ARBA00022448"/>
    </source>
</evidence>
<organism evidence="11 12">
    <name type="scientific">Chelativorans petroleitrophicus</name>
    <dbReference type="NCBI Taxonomy" id="2975484"/>
    <lineage>
        <taxon>Bacteria</taxon>
        <taxon>Pseudomonadati</taxon>
        <taxon>Pseudomonadota</taxon>
        <taxon>Alphaproteobacteria</taxon>
        <taxon>Hyphomicrobiales</taxon>
        <taxon>Phyllobacteriaceae</taxon>
        <taxon>Chelativorans</taxon>
    </lineage>
</organism>
<evidence type="ECO:0000256" key="5">
    <source>
        <dbReference type="ARBA" id="ARBA00022692"/>
    </source>
</evidence>
<comment type="similarity">
    <text evidence="8 9">Belongs to the TRAP transporter small permease family.</text>
</comment>
<dbReference type="AlphaFoldDB" id="A0A9X2X863"/>
<dbReference type="GO" id="GO:0022857">
    <property type="term" value="F:transmembrane transporter activity"/>
    <property type="evidence" value="ECO:0007669"/>
    <property type="project" value="UniProtKB-UniRule"/>
</dbReference>
<evidence type="ECO:0000313" key="12">
    <source>
        <dbReference type="Proteomes" id="UP001149009"/>
    </source>
</evidence>
<evidence type="ECO:0000256" key="4">
    <source>
        <dbReference type="ARBA" id="ARBA00022519"/>
    </source>
</evidence>
<protein>
    <recommendedName>
        <fullName evidence="9">TRAP transporter small permease protein</fullName>
    </recommendedName>
</protein>
<dbReference type="Pfam" id="PF04290">
    <property type="entry name" value="DctQ"/>
    <property type="match status" value="1"/>
</dbReference>
<evidence type="ECO:0000259" key="10">
    <source>
        <dbReference type="Pfam" id="PF04290"/>
    </source>
</evidence>
<dbReference type="PANTHER" id="PTHR35011:SF2">
    <property type="entry name" value="2,3-DIKETO-L-GULONATE TRAP TRANSPORTER SMALL PERMEASE PROTEIN YIAM"/>
    <property type="match status" value="1"/>
</dbReference>
<evidence type="ECO:0000256" key="9">
    <source>
        <dbReference type="RuleBase" id="RU369079"/>
    </source>
</evidence>
<dbReference type="PANTHER" id="PTHR35011">
    <property type="entry name" value="2,3-DIKETO-L-GULONATE TRAP TRANSPORTER SMALL PERMEASE PROTEIN YIAM"/>
    <property type="match status" value="1"/>
</dbReference>
<dbReference type="Proteomes" id="UP001149009">
    <property type="component" value="Unassembled WGS sequence"/>
</dbReference>
<evidence type="ECO:0000256" key="8">
    <source>
        <dbReference type="ARBA" id="ARBA00038436"/>
    </source>
</evidence>
<comment type="caution">
    <text evidence="11">The sequence shown here is derived from an EMBL/GenBank/DDBJ whole genome shotgun (WGS) entry which is preliminary data.</text>
</comment>
<evidence type="ECO:0000256" key="6">
    <source>
        <dbReference type="ARBA" id="ARBA00022989"/>
    </source>
</evidence>
<dbReference type="GO" id="GO:0015740">
    <property type="term" value="P:C4-dicarboxylate transport"/>
    <property type="evidence" value="ECO:0007669"/>
    <property type="project" value="TreeGrafter"/>
</dbReference>
<keyword evidence="5 9" id="KW-0812">Transmembrane</keyword>
<dbReference type="RefSeq" id="WP_261515354.1">
    <property type="nucleotide sequence ID" value="NZ_JAODNV010000009.1"/>
</dbReference>
<feature type="transmembrane region" description="Helical" evidence="9">
    <location>
        <begin position="21"/>
        <end position="42"/>
    </location>
</feature>
<dbReference type="GO" id="GO:0005886">
    <property type="term" value="C:plasma membrane"/>
    <property type="evidence" value="ECO:0007669"/>
    <property type="project" value="UniProtKB-SubCell"/>
</dbReference>
<keyword evidence="4 9" id="KW-0997">Cell inner membrane</keyword>
<keyword evidence="12" id="KW-1185">Reference proteome</keyword>
<comment type="subcellular location">
    <subcellularLocation>
        <location evidence="1 9">Cell inner membrane</location>
        <topology evidence="1 9">Multi-pass membrane protein</topology>
    </subcellularLocation>
</comment>
<dbReference type="InterPro" id="IPR007387">
    <property type="entry name" value="TRAP_DctQ"/>
</dbReference>
<evidence type="ECO:0000313" key="11">
    <source>
        <dbReference type="EMBL" id="MCT8990478.1"/>
    </source>
</evidence>
<feature type="domain" description="Tripartite ATP-independent periplasmic transporters DctQ component" evidence="10">
    <location>
        <begin position="26"/>
        <end position="154"/>
    </location>
</feature>
<dbReference type="EMBL" id="JAODNV010000009">
    <property type="protein sequence ID" value="MCT8990478.1"/>
    <property type="molecule type" value="Genomic_DNA"/>
</dbReference>